<dbReference type="InterPro" id="IPR031334">
    <property type="entry name" value="Piezo_cap_dom"/>
</dbReference>
<evidence type="ECO:0000256" key="3">
    <source>
        <dbReference type="ARBA" id="ARBA00022448"/>
    </source>
</evidence>
<evidence type="ECO:0000256" key="7">
    <source>
        <dbReference type="ARBA" id="ARBA00023065"/>
    </source>
</evidence>
<feature type="transmembrane region" description="Helical" evidence="11">
    <location>
        <begin position="1640"/>
        <end position="1658"/>
    </location>
</feature>
<keyword evidence="4" id="KW-1003">Cell membrane</keyword>
<comment type="similarity">
    <text evidence="2">Belongs to the PIEZO (TC 1.A.75) family.</text>
</comment>
<reference evidence="18" key="1">
    <citation type="submission" date="2012-07" db="EMBL/GenBank/DDBJ databases">
        <title>Genome of the Chinese tree shrew, a rising model animal genetically related to primates.</title>
        <authorList>
            <person name="Zhang G."/>
            <person name="Fan Y."/>
            <person name="Yao Y."/>
            <person name="Huang Z."/>
        </authorList>
    </citation>
    <scope>NUCLEOTIDE SEQUENCE [LARGE SCALE GENOMIC DNA]</scope>
</reference>
<evidence type="ECO:0000256" key="9">
    <source>
        <dbReference type="ARBA" id="ARBA00023303"/>
    </source>
</evidence>
<feature type="domain" description="Piezo TM1-24" evidence="15">
    <location>
        <begin position="708"/>
        <end position="748"/>
    </location>
</feature>
<feature type="transmembrane region" description="Helical" evidence="11">
    <location>
        <begin position="1570"/>
        <end position="1592"/>
    </location>
</feature>
<dbReference type="Pfam" id="PF24871">
    <property type="entry name" value="Piezo_TM1-24"/>
    <property type="match status" value="2"/>
</dbReference>
<feature type="transmembrane region" description="Helical" evidence="11">
    <location>
        <begin position="231"/>
        <end position="255"/>
    </location>
</feature>
<keyword evidence="3" id="KW-0813">Transport</keyword>
<feature type="transmembrane region" description="Helical" evidence="11">
    <location>
        <begin position="1052"/>
        <end position="1074"/>
    </location>
</feature>
<evidence type="ECO:0000259" key="14">
    <source>
        <dbReference type="Pfam" id="PF23188"/>
    </source>
</evidence>
<feature type="transmembrane region" description="Helical" evidence="11">
    <location>
        <begin position="1000"/>
        <end position="1018"/>
    </location>
</feature>
<feature type="region of interest" description="Disordered" evidence="10">
    <location>
        <begin position="346"/>
        <end position="389"/>
    </location>
</feature>
<dbReference type="InterPro" id="IPR027272">
    <property type="entry name" value="Piezo"/>
</dbReference>
<dbReference type="InterPro" id="IPR056769">
    <property type="entry name" value="Piezo_TM1-24"/>
</dbReference>
<dbReference type="eggNOG" id="KOG1893">
    <property type="taxonomic scope" value="Eukaryota"/>
</dbReference>
<organism evidence="17 18">
    <name type="scientific">Tupaia chinensis</name>
    <name type="common">Chinese tree shrew</name>
    <name type="synonym">Tupaia belangeri chinensis</name>
    <dbReference type="NCBI Taxonomy" id="246437"/>
    <lineage>
        <taxon>Eukaryota</taxon>
        <taxon>Metazoa</taxon>
        <taxon>Chordata</taxon>
        <taxon>Craniata</taxon>
        <taxon>Vertebrata</taxon>
        <taxon>Euteleostomi</taxon>
        <taxon>Mammalia</taxon>
        <taxon>Eutheria</taxon>
        <taxon>Euarchontoglires</taxon>
        <taxon>Scandentia</taxon>
        <taxon>Tupaiidae</taxon>
        <taxon>Tupaia</taxon>
    </lineage>
</organism>
<keyword evidence="8 11" id="KW-0472">Membrane</keyword>
<evidence type="ECO:0000256" key="10">
    <source>
        <dbReference type="SAM" id="MobiDB-lite"/>
    </source>
</evidence>
<dbReference type="PANTHER" id="PTHR47049:SF7">
    <property type="entry name" value="PIEZO-TYPE MECHANOSENSITIVE ION CHANNEL COMPONENT 2 ISOFORM X1"/>
    <property type="match status" value="1"/>
</dbReference>
<feature type="transmembrane region" description="Helical" evidence="11">
    <location>
        <begin position="1424"/>
        <end position="1443"/>
    </location>
</feature>
<gene>
    <name evidence="17" type="ORF">TREES_T100015642</name>
</gene>
<feature type="transmembrane region" description="Helical" evidence="11">
    <location>
        <begin position="1145"/>
        <end position="1178"/>
    </location>
</feature>
<keyword evidence="5 11" id="KW-0812">Transmembrane</keyword>
<feature type="transmembrane region" description="Helical" evidence="11">
    <location>
        <begin position="558"/>
        <end position="576"/>
    </location>
</feature>
<dbReference type="GO" id="GO:0008381">
    <property type="term" value="F:mechanosensitive monoatomic ion channel activity"/>
    <property type="evidence" value="ECO:0007669"/>
    <property type="project" value="InterPro"/>
</dbReference>
<dbReference type="STRING" id="246437.L9L8F7"/>
<feature type="domain" description="Piezo THU9 and anchor" evidence="16">
    <location>
        <begin position="1569"/>
        <end position="1804"/>
    </location>
</feature>
<evidence type="ECO:0000256" key="4">
    <source>
        <dbReference type="ARBA" id="ARBA00022475"/>
    </source>
</evidence>
<feature type="region of interest" description="Disordered" evidence="10">
    <location>
        <begin position="115"/>
        <end position="163"/>
    </location>
</feature>
<feature type="transmembrane region" description="Helical" evidence="11">
    <location>
        <begin position="1198"/>
        <end position="1216"/>
    </location>
</feature>
<dbReference type="Proteomes" id="UP000011518">
    <property type="component" value="Unassembled WGS sequence"/>
</dbReference>
<dbReference type="InterPro" id="IPR031805">
    <property type="entry name" value="Piezo_TM25-28"/>
</dbReference>
<dbReference type="EMBL" id="KB320472">
    <property type="protein sequence ID" value="ELW71183.1"/>
    <property type="molecule type" value="Genomic_DNA"/>
</dbReference>
<feature type="transmembrane region" description="Helical" evidence="11">
    <location>
        <begin position="1782"/>
        <end position="1806"/>
    </location>
</feature>
<accession>L9L8F7</accession>
<dbReference type="PANTHER" id="PTHR47049">
    <property type="entry name" value="PIEZO-TYPE MECHANOSENSITIVE ION CHANNEL HOMOLOG"/>
    <property type="match status" value="1"/>
</dbReference>
<feature type="transmembrane region" description="Helical" evidence="11">
    <location>
        <begin position="1612"/>
        <end position="1631"/>
    </location>
</feature>
<dbReference type="GO" id="GO:0005886">
    <property type="term" value="C:plasma membrane"/>
    <property type="evidence" value="ECO:0007669"/>
    <property type="project" value="UniProtKB-SubCell"/>
</dbReference>
<evidence type="ECO:0000259" key="15">
    <source>
        <dbReference type="Pfam" id="PF24871"/>
    </source>
</evidence>
<proteinExistence type="inferred from homology"/>
<dbReference type="InterPro" id="IPR056768">
    <property type="entry name" value="THU_Piezo"/>
</dbReference>
<feature type="transmembrane region" description="Helical" evidence="11">
    <location>
        <begin position="582"/>
        <end position="600"/>
    </location>
</feature>
<feature type="transmembrane region" description="Helical" evidence="11">
    <location>
        <begin position="191"/>
        <end position="219"/>
    </location>
</feature>
<feature type="transmembrane region" description="Helical" evidence="11">
    <location>
        <begin position="419"/>
        <end position="437"/>
    </location>
</feature>
<evidence type="ECO:0000256" key="6">
    <source>
        <dbReference type="ARBA" id="ARBA00022989"/>
    </source>
</evidence>
<keyword evidence="18" id="KW-1185">Reference proteome</keyword>
<evidence type="ECO:0000256" key="1">
    <source>
        <dbReference type="ARBA" id="ARBA00004651"/>
    </source>
</evidence>
<feature type="domain" description="Piezo TM1-24" evidence="15">
    <location>
        <begin position="20"/>
        <end position="690"/>
    </location>
</feature>
<feature type="transmembrane region" description="Helical" evidence="11">
    <location>
        <begin position="1670"/>
        <end position="1688"/>
    </location>
</feature>
<sequence>MATEVLSGLLFRVLLPCCLLSGITQRFLRAIWCTGILFLLLQGALQAAFHSTPPNGTVVEKVLEHLGIIRLSRADAGNVLRLLAPDIGMALLGLVISTLSHKLVRPPGNMASSCSNTLGHGAQEVGGEEEEDAKTRDSDSEDDVASSRSEDSAEPAAEATGTSRDCVPKVTAFVLGLKAAMEPFSSSMGKVLVTLLLGLAGMVVPSLPSAVYFGAFLGLGSWWACGQALSAMAFSMLCVFMAVFTAGHLTSLYLYQLPFLQNLVPPNDIYARLLGMTALTRTNRTEPWRLLLQPDSDWPEMVHPLILLLSYYTLVLLLPQWAPQSGVSGPRRVRSFLKGSGQELPAVHHEQRQGQSTGPDAPPPCGPERRITFPGPTGAPTESAVPGSGPSSVWVVGHLATRHSYVTAPIAMMVWSVTHTSWLGFILLLWACVIWMVRDRRHLALFSAPCLVLYADLLVLLTFVVGLRLSPDELFPGVPDWLLVDLDLMPYPRPCLHLCAKSLYTSVFWSLLRQKVLERRGLVAAEDQGQREDCGEASGLVWPGSTLLDTLGSFLKGLLAKYWIFVCTAMFFLVSFRGKVVAYKVIYVTLFLSWVALYQMHYESWRRILKPFWVVMVSYSMVVLVAVYTYQFQSMAGFFNKTLGLSEEGLGEVGLQRFDTAELFAETTLPAVFLLLCILQLHYFHEDFLETTSLQSAPGQRRDTPGRLGEVGLQRFDTAELFAETTLPAVFLLLCILQLHYFHEDFLETTSLQSAPGQRRDTPGSWTRRAVAADGRQPLRLHAYEETSDRDSTADKLTMGFLKLLELVKEAPGPLWGVLETHMVKLVSLVVIWLTLQEVSLMNSVFYVLWVVSLPCSTLRPYASCVSTAWACVVVFCKTVFQLQRAAPTTLSSSCLEVWQGNRTHPPAKLAGQSALHVQPADLARWLGFRKCDGVVLPCLQNQLAILALMTLEVTVSRHQRFCRLQTQLAEPPTGAVTDTITRAHLDHGLKRALQYFVNYGFYKFGLELCFVAALNAIGQRMDLYALVHAICLIYLLNLRRRKAIAEAWPRYCGFLISIMVLQYFLCLGLPPAFCRVDFLLLLVASLQWQVFVDENRASVRVLAGDNVEVGRQLRPEDLAQLSPVPNFIFCRSYLDLAKVAVFRYHFWFVLCLVFLTGTTRISIWGAGYLVAFGYFMLHGHRLLLRPVKFILKPLDRLIAYSVLVVAVKTALSVGACVYLEALLVSHCWLVHSLGLYCTVEGYRRAIPEDEPCEPPKKEAGILWDAVCFTFLLLQRRVFLSYYHLFVVADLEATEALAGRGAELLALSLREALERQSTARRLQTMARFSWLLGQVVLDDVTAALGTLSRERDSVAAALRVERWLSWAHQGLFSPRVCPYDELAQSDRFYGSLPRLVKLALALGRVATAQSELLCYLVIVLNHTLSASIFSMVLPILCFLWAMLSVPRPSKRFWTAAIYYTEVTVVVKYFSQFGFFPWTTKRYAGISGEKPFSLPNILGIEKRDGYALCDLLQLLALCSHRSALQVPWRATGPASFPTGDTRSWRTLETYCAIRCFFFNLTHPQASPVCDVYALTFLVEVLVFAIVLFGYWAFGKYSAADLAESLSEDKVPEAFLTMVLAQFGTMMVDRALYLRKTLVGKCVFQVLLVLGTHCWLFFILPGVTERRFHLNSVAQAWYLVKCVYFGLSAYQIKCGYPNRILGNFLTKNFNLLNLFLFKGFRMVPFLLELRAVADWVWTDTALSLSNWVCLEDLYANIFILKCWRESEKKYPQPPGQKKKKTVKYGVGGVLAFALVSLMWFPLVFMSLLKTVGGVTNQPLDVSVKVAINGYELLRLAGPVPPKDTRSWSMTRQLAPLCAHASAGQLPEAHPFPQTLFSMNAQQQNLVPFSDADYDQLIERYALHPPAMQFLVNYRPEDIVLAKVKSQASLLWGISPAHRAALVRELANASSVYATVSWAIRRNVSLVTNVEAAGQHTVYYTDAGTRERLVHMLTRARAEPVMLPGLIPKALRTTAGTEAKMAHRLDVAHSHRPQEVDQLAFFRNATVRLQRLRPMDVPESEGEGHPAAEWWMVQEWRPACDQNRGCGRDLELVIYNDKVSPQSLNFLAGYGIVGLYVSVVLVAAKFIREHFLGASRSLMQEELPCVDRLLRLCSSIFLVRELGAFELEQQLFAKLVFLYRSPETMIRWTRERPPASRRRPLLDPDSGAAAGPGEAILAS</sequence>
<evidence type="ECO:0000259" key="12">
    <source>
        <dbReference type="Pfam" id="PF12166"/>
    </source>
</evidence>
<reference evidence="18" key="2">
    <citation type="journal article" date="2013" name="Nat. Commun.">
        <title>Genome of the Chinese tree shrew.</title>
        <authorList>
            <person name="Fan Y."/>
            <person name="Huang Z.Y."/>
            <person name="Cao C.C."/>
            <person name="Chen C.S."/>
            <person name="Chen Y.X."/>
            <person name="Fan D.D."/>
            <person name="He J."/>
            <person name="Hou H.L."/>
            <person name="Hu L."/>
            <person name="Hu X.T."/>
            <person name="Jiang X.T."/>
            <person name="Lai R."/>
            <person name="Lang Y.S."/>
            <person name="Liang B."/>
            <person name="Liao S.G."/>
            <person name="Mu D."/>
            <person name="Ma Y.Y."/>
            <person name="Niu Y.Y."/>
            <person name="Sun X.Q."/>
            <person name="Xia J.Q."/>
            <person name="Xiao J."/>
            <person name="Xiong Z.Q."/>
            <person name="Xu L."/>
            <person name="Yang L."/>
            <person name="Zhang Y."/>
            <person name="Zhao W."/>
            <person name="Zhao X.D."/>
            <person name="Zheng Y.T."/>
            <person name="Zhou J.M."/>
            <person name="Zhu Y.B."/>
            <person name="Zhang G.J."/>
            <person name="Wang J."/>
            <person name="Yao Y.G."/>
        </authorList>
    </citation>
    <scope>NUCLEOTIDE SEQUENCE [LARGE SCALE GENOMIC DNA]</scope>
</reference>
<evidence type="ECO:0000256" key="8">
    <source>
        <dbReference type="ARBA" id="ARBA00023136"/>
    </source>
</evidence>
<feature type="region of interest" description="Disordered" evidence="10">
    <location>
        <begin position="2187"/>
        <end position="2216"/>
    </location>
</feature>
<keyword evidence="7" id="KW-0406">Ion transport</keyword>
<dbReference type="Pfam" id="PF15917">
    <property type="entry name" value="Piezo_TM25-28"/>
    <property type="match status" value="1"/>
</dbReference>
<feature type="transmembrane region" description="Helical" evidence="11">
    <location>
        <begin position="1024"/>
        <end position="1040"/>
    </location>
</feature>
<evidence type="ECO:0000313" key="17">
    <source>
        <dbReference type="EMBL" id="ELW71183.1"/>
    </source>
</evidence>
<name>L9L8F7_TUPCH</name>
<feature type="domain" description="Piezo TM25-28" evidence="13">
    <location>
        <begin position="1116"/>
        <end position="1320"/>
    </location>
</feature>
<evidence type="ECO:0000259" key="16">
    <source>
        <dbReference type="Pfam" id="PF24874"/>
    </source>
</evidence>
<dbReference type="InParanoid" id="L9L8F7"/>
<dbReference type="Pfam" id="PF12166">
    <property type="entry name" value="Piezo_cap"/>
    <property type="match status" value="1"/>
</dbReference>
<evidence type="ECO:0000256" key="11">
    <source>
        <dbReference type="SAM" id="Phobius"/>
    </source>
</evidence>
<evidence type="ECO:0000256" key="5">
    <source>
        <dbReference type="ARBA" id="ARBA00022692"/>
    </source>
</evidence>
<feature type="domain" description="Piezo transmembrane helical unit" evidence="14">
    <location>
        <begin position="1408"/>
        <end position="1524"/>
    </location>
</feature>
<dbReference type="InterPro" id="IPR056770">
    <property type="entry name" value="Piezo_THU9_anchor"/>
</dbReference>
<evidence type="ECO:0000313" key="18">
    <source>
        <dbReference type="Proteomes" id="UP000011518"/>
    </source>
</evidence>
<dbReference type="Pfam" id="PF23188">
    <property type="entry name" value="THU_Piezo1"/>
    <property type="match status" value="1"/>
</dbReference>
<feature type="transmembrane region" description="Helical" evidence="11">
    <location>
        <begin position="444"/>
        <end position="471"/>
    </location>
</feature>
<evidence type="ECO:0000256" key="2">
    <source>
        <dbReference type="ARBA" id="ARBA00007821"/>
    </source>
</evidence>
<dbReference type="Pfam" id="PF24874">
    <property type="entry name" value="Piezo_THU9_anchor"/>
    <property type="match status" value="1"/>
</dbReference>
<keyword evidence="9" id="KW-0407">Ion channel</keyword>
<protein>
    <submittedName>
        <fullName evidence="17">Protein PIEZO2</fullName>
    </submittedName>
</protein>
<comment type="subcellular location">
    <subcellularLocation>
        <location evidence="1">Cell membrane</location>
        <topology evidence="1">Multi-pass membrane protein</topology>
    </subcellularLocation>
</comment>
<evidence type="ECO:0000259" key="13">
    <source>
        <dbReference type="Pfam" id="PF15917"/>
    </source>
</evidence>
<feature type="domain" description="Piezo non-specific cation channel cap" evidence="12">
    <location>
        <begin position="1884"/>
        <end position="2188"/>
    </location>
</feature>
<keyword evidence="6 11" id="KW-1133">Transmembrane helix</keyword>
<feature type="transmembrane region" description="Helical" evidence="11">
    <location>
        <begin position="612"/>
        <end position="630"/>
    </location>
</feature>